<comment type="caution">
    <text evidence="3">The sequence shown here is derived from an EMBL/GenBank/DDBJ whole genome shotgun (WGS) entry which is preliminary data.</text>
</comment>
<dbReference type="PROSITE" id="PS51257">
    <property type="entry name" value="PROKAR_LIPOPROTEIN"/>
    <property type="match status" value="1"/>
</dbReference>
<proteinExistence type="predicted"/>
<accession>A0ABP3G906</accession>
<dbReference type="Proteomes" id="UP001501822">
    <property type="component" value="Unassembled WGS sequence"/>
</dbReference>
<name>A0ABP3G906_9ACTN</name>
<feature type="region of interest" description="Disordered" evidence="1">
    <location>
        <begin position="33"/>
        <end position="54"/>
    </location>
</feature>
<feature type="signal peptide" evidence="2">
    <location>
        <begin position="1"/>
        <end position="20"/>
    </location>
</feature>
<sequence length="323" mass="34958">MRIRLIGALAALLCCTSLLAACAGNGRPDSGTYVPPRAGKRGLPAHAKKGARPRSKGVKGYVGYDLPFLPIMLSIDDGFHISVETSGRLVTPLGTFHLGAEGDLTDQNNKPLPAQPGDVTQLIICRSGSAGQCQGYQIGTGRRLHIEMDGHFTADVERKRIVIRAEPGSRITVSDSGPPAPVGARGPARIAIAEFDFNETGQATNVDLDRDQGGNTDDLSYDHVTGDLQPANGARFARLTRYREKKHWFSTGISLGDKVPGENECLRTPADQWRQRFTGNDLAADTIIACVKTAEGELGYLVIGRDPHRKPVAYHVYSYVWVR</sequence>
<keyword evidence="4" id="KW-1185">Reference proteome</keyword>
<keyword evidence="2" id="KW-0732">Signal</keyword>
<protein>
    <submittedName>
        <fullName evidence="3">Uncharacterized protein</fullName>
    </submittedName>
</protein>
<evidence type="ECO:0000256" key="1">
    <source>
        <dbReference type="SAM" id="MobiDB-lite"/>
    </source>
</evidence>
<evidence type="ECO:0000313" key="3">
    <source>
        <dbReference type="EMBL" id="GAA0338636.1"/>
    </source>
</evidence>
<evidence type="ECO:0000256" key="2">
    <source>
        <dbReference type="SAM" id="SignalP"/>
    </source>
</evidence>
<gene>
    <name evidence="3" type="ORF">GCM10010151_30350</name>
</gene>
<evidence type="ECO:0000313" key="4">
    <source>
        <dbReference type="Proteomes" id="UP001501822"/>
    </source>
</evidence>
<feature type="chain" id="PRO_5045941799" evidence="2">
    <location>
        <begin position="21"/>
        <end position="323"/>
    </location>
</feature>
<reference evidence="4" key="1">
    <citation type="journal article" date="2019" name="Int. J. Syst. Evol. Microbiol.">
        <title>The Global Catalogue of Microorganisms (GCM) 10K type strain sequencing project: providing services to taxonomists for standard genome sequencing and annotation.</title>
        <authorList>
            <consortium name="The Broad Institute Genomics Platform"/>
            <consortium name="The Broad Institute Genome Sequencing Center for Infectious Disease"/>
            <person name="Wu L."/>
            <person name="Ma J."/>
        </authorList>
    </citation>
    <scope>NUCLEOTIDE SEQUENCE [LARGE SCALE GENOMIC DNA]</scope>
    <source>
        <strain evidence="4">JCM 3146</strain>
    </source>
</reference>
<organism evidence="3 4">
    <name type="scientific">Actinoallomurus spadix</name>
    <dbReference type="NCBI Taxonomy" id="79912"/>
    <lineage>
        <taxon>Bacteria</taxon>
        <taxon>Bacillati</taxon>
        <taxon>Actinomycetota</taxon>
        <taxon>Actinomycetes</taxon>
        <taxon>Streptosporangiales</taxon>
        <taxon>Thermomonosporaceae</taxon>
        <taxon>Actinoallomurus</taxon>
    </lineage>
</organism>
<dbReference type="EMBL" id="BAAABM010000019">
    <property type="protein sequence ID" value="GAA0338636.1"/>
    <property type="molecule type" value="Genomic_DNA"/>
</dbReference>